<keyword evidence="31" id="KW-1185">Reference proteome</keyword>
<dbReference type="FunFam" id="3.30.200.20:FF:000432">
    <property type="entry name" value="LRR receptor-like serine/threonine-protein kinase EFR"/>
    <property type="match status" value="1"/>
</dbReference>
<dbReference type="SUPFAM" id="SSF52058">
    <property type="entry name" value="L domain-like"/>
    <property type="match status" value="2"/>
</dbReference>
<dbReference type="InterPro" id="IPR000719">
    <property type="entry name" value="Prot_kinase_dom"/>
</dbReference>
<feature type="domain" description="Protein kinase" evidence="29">
    <location>
        <begin position="705"/>
        <end position="1014"/>
    </location>
</feature>
<evidence type="ECO:0000256" key="9">
    <source>
        <dbReference type="ARBA" id="ARBA00022614"/>
    </source>
</evidence>
<dbReference type="InterPro" id="IPR001611">
    <property type="entry name" value="Leu-rich_rpt"/>
</dbReference>
<keyword evidence="14 26" id="KW-0547">Nucleotide-binding</keyword>
<dbReference type="FunFam" id="1.10.510.10:FF:000358">
    <property type="entry name" value="Putative leucine-rich repeat receptor-like serine/threonine-protein kinase"/>
    <property type="match status" value="1"/>
</dbReference>
<dbReference type="EMBL" id="CM009756">
    <property type="protein sequence ID" value="PUZ43902.1"/>
    <property type="molecule type" value="Genomic_DNA"/>
</dbReference>
<dbReference type="EC" id="2.7.11.1" evidence="5"/>
<feature type="binding site" evidence="26">
    <location>
        <position position="734"/>
    </location>
    <ligand>
        <name>ATP</name>
        <dbReference type="ChEBI" id="CHEBI:30616"/>
    </ligand>
</feature>
<dbReference type="SMART" id="SM00369">
    <property type="entry name" value="LRR_TYP"/>
    <property type="match status" value="6"/>
</dbReference>
<evidence type="ECO:0000256" key="12">
    <source>
        <dbReference type="ARBA" id="ARBA00022729"/>
    </source>
</evidence>
<keyword evidence="6" id="KW-1003">Cell membrane</keyword>
<evidence type="ECO:0000256" key="11">
    <source>
        <dbReference type="ARBA" id="ARBA00022692"/>
    </source>
</evidence>
<dbReference type="SUPFAM" id="SSF56112">
    <property type="entry name" value="Protein kinase-like (PK-like)"/>
    <property type="match status" value="1"/>
</dbReference>
<dbReference type="PANTHER" id="PTHR27000:SF777">
    <property type="entry name" value="PROTEIN KINASE DOMAIN-CONTAINING PROTEIN"/>
    <property type="match status" value="1"/>
</dbReference>
<comment type="function">
    <text evidence="24">The processed protein kinase Xa21 chain released by protein cleavage after X.oryzae pv. oryzae protein Ax21 detection translocates into the nucleus where it can bind and regulate WRKY62, a transcription factor. Confers resistance to the bacterial pathogen X.oryzae pv. oryzae (Xoo).</text>
</comment>
<dbReference type="Pfam" id="PF13855">
    <property type="entry name" value="LRR_8"/>
    <property type="match status" value="2"/>
</dbReference>
<dbReference type="GO" id="GO:0004674">
    <property type="term" value="F:protein serine/threonine kinase activity"/>
    <property type="evidence" value="ECO:0007669"/>
    <property type="project" value="UniProtKB-KW"/>
</dbReference>
<feature type="transmembrane region" description="Helical" evidence="27">
    <location>
        <begin position="651"/>
        <end position="672"/>
    </location>
</feature>
<evidence type="ECO:0000256" key="3">
    <source>
        <dbReference type="ARBA" id="ARBA00004479"/>
    </source>
</evidence>
<evidence type="ECO:0000256" key="14">
    <source>
        <dbReference type="ARBA" id="ARBA00022741"/>
    </source>
</evidence>
<dbReference type="InterPro" id="IPR032675">
    <property type="entry name" value="LRR_dom_sf"/>
</dbReference>
<comment type="catalytic activity">
    <reaction evidence="22">
        <text>L-seryl-[protein] + ATP = O-phospho-L-seryl-[protein] + ADP + H(+)</text>
        <dbReference type="Rhea" id="RHEA:17989"/>
        <dbReference type="Rhea" id="RHEA-COMP:9863"/>
        <dbReference type="Rhea" id="RHEA-COMP:11604"/>
        <dbReference type="ChEBI" id="CHEBI:15378"/>
        <dbReference type="ChEBI" id="CHEBI:29999"/>
        <dbReference type="ChEBI" id="CHEBI:30616"/>
        <dbReference type="ChEBI" id="CHEBI:83421"/>
        <dbReference type="ChEBI" id="CHEBI:456216"/>
        <dbReference type="EC" id="2.7.11.1"/>
    </reaction>
</comment>
<comment type="similarity">
    <text evidence="4">Belongs to the protein kinase superfamily. Ser/Thr protein kinase family.</text>
</comment>
<dbReference type="GO" id="GO:0005524">
    <property type="term" value="F:ATP binding"/>
    <property type="evidence" value="ECO:0007669"/>
    <property type="project" value="UniProtKB-UniRule"/>
</dbReference>
<evidence type="ECO:0000256" key="24">
    <source>
        <dbReference type="ARBA" id="ARBA00056628"/>
    </source>
</evidence>
<evidence type="ECO:0000256" key="21">
    <source>
        <dbReference type="ARBA" id="ARBA00047899"/>
    </source>
</evidence>
<keyword evidence="7" id="KW-0723">Serine/threonine-protein kinase</keyword>
<keyword evidence="13" id="KW-0677">Repeat</keyword>
<evidence type="ECO:0000256" key="5">
    <source>
        <dbReference type="ARBA" id="ARBA00012513"/>
    </source>
</evidence>
<evidence type="ECO:0000256" key="2">
    <source>
        <dbReference type="ARBA" id="ARBA00004389"/>
    </source>
</evidence>
<dbReference type="PROSITE" id="PS00108">
    <property type="entry name" value="PROTEIN_KINASE_ST"/>
    <property type="match status" value="1"/>
</dbReference>
<dbReference type="InterPro" id="IPR013210">
    <property type="entry name" value="LRR_N_plant-typ"/>
</dbReference>
<dbReference type="STRING" id="1504633.A0A2T7CKM7"/>
<keyword evidence="15" id="KW-0418">Kinase</keyword>
<evidence type="ECO:0000256" key="20">
    <source>
        <dbReference type="ARBA" id="ARBA00023180"/>
    </source>
</evidence>
<keyword evidence="9" id="KW-0433">Leucine-rich repeat</keyword>
<dbReference type="Pfam" id="PF00069">
    <property type="entry name" value="Pkinase"/>
    <property type="match status" value="1"/>
</dbReference>
<dbReference type="InterPro" id="IPR011009">
    <property type="entry name" value="Kinase-like_dom_sf"/>
</dbReference>
<comment type="subcellular location">
    <subcellularLocation>
        <location evidence="1">Cell membrane</location>
        <topology evidence="1">Single-pass membrane protein</topology>
    </subcellularLocation>
    <subcellularLocation>
        <location evidence="2">Endoplasmic reticulum membrane</location>
        <topology evidence="2">Single-pass membrane protein</topology>
    </subcellularLocation>
    <subcellularLocation>
        <location evidence="3">Membrane</location>
        <topology evidence="3">Single-pass type I membrane protein</topology>
    </subcellularLocation>
</comment>
<dbReference type="Proteomes" id="UP000244336">
    <property type="component" value="Chromosome 8"/>
</dbReference>
<dbReference type="AlphaFoldDB" id="A0A2T7CKM7"/>
<feature type="chain" id="PRO_5033325515" description="Receptor kinase-like protein Xa21" evidence="28">
    <location>
        <begin position="24"/>
        <end position="1017"/>
    </location>
</feature>
<keyword evidence="20" id="KW-0325">Glycoprotein</keyword>
<evidence type="ECO:0000256" key="25">
    <source>
        <dbReference type="ARBA" id="ARBA00072040"/>
    </source>
</evidence>
<evidence type="ECO:0000256" key="7">
    <source>
        <dbReference type="ARBA" id="ARBA00022527"/>
    </source>
</evidence>
<dbReference type="InterPro" id="IPR003591">
    <property type="entry name" value="Leu-rich_rpt_typical-subtyp"/>
</dbReference>
<evidence type="ECO:0000256" key="8">
    <source>
        <dbReference type="ARBA" id="ARBA00022553"/>
    </source>
</evidence>
<name>A0A2T7CKM7_9POAL</name>
<evidence type="ECO:0000313" key="30">
    <source>
        <dbReference type="EMBL" id="PUZ43900.1"/>
    </source>
</evidence>
<dbReference type="Gene3D" id="3.80.10.10">
    <property type="entry name" value="Ribonuclease Inhibitor"/>
    <property type="match status" value="3"/>
</dbReference>
<evidence type="ECO:0000256" key="28">
    <source>
        <dbReference type="SAM" id="SignalP"/>
    </source>
</evidence>
<evidence type="ECO:0000256" key="1">
    <source>
        <dbReference type="ARBA" id="ARBA00004162"/>
    </source>
</evidence>
<dbReference type="GO" id="GO:0005886">
    <property type="term" value="C:plasma membrane"/>
    <property type="evidence" value="ECO:0007669"/>
    <property type="project" value="UniProtKB-SubCell"/>
</dbReference>
<dbReference type="PROSITE" id="PS50011">
    <property type="entry name" value="PROTEIN_KINASE_DOM"/>
    <property type="match status" value="1"/>
</dbReference>
<dbReference type="FunFam" id="3.80.10.10:FF:000095">
    <property type="entry name" value="LRR receptor-like serine/threonine-protein kinase GSO1"/>
    <property type="match status" value="1"/>
</dbReference>
<dbReference type="Gene3D" id="3.30.200.20">
    <property type="entry name" value="Phosphorylase Kinase, domain 1"/>
    <property type="match status" value="1"/>
</dbReference>
<accession>A0A2T7CKM7</accession>
<evidence type="ECO:0000256" key="18">
    <source>
        <dbReference type="ARBA" id="ARBA00023136"/>
    </source>
</evidence>
<protein>
    <recommendedName>
        <fullName evidence="25">Receptor kinase-like protein Xa21</fullName>
        <ecNumber evidence="5">2.7.11.1</ecNumber>
    </recommendedName>
</protein>
<keyword evidence="12 28" id="KW-0732">Signal</keyword>
<keyword evidence="10" id="KW-0808">Transferase</keyword>
<dbReference type="Gene3D" id="1.10.510.10">
    <property type="entry name" value="Transferase(Phosphotransferase) domain 1"/>
    <property type="match status" value="1"/>
</dbReference>
<gene>
    <name evidence="30" type="ORF">GQ55_8G044100</name>
</gene>
<dbReference type="SMART" id="SM00220">
    <property type="entry name" value="S_TKc"/>
    <property type="match status" value="1"/>
</dbReference>
<evidence type="ECO:0000256" key="19">
    <source>
        <dbReference type="ARBA" id="ARBA00023170"/>
    </source>
</evidence>
<dbReference type="GO" id="GO:0005789">
    <property type="term" value="C:endoplasmic reticulum membrane"/>
    <property type="evidence" value="ECO:0007669"/>
    <property type="project" value="UniProtKB-SubCell"/>
</dbReference>
<evidence type="ECO:0000256" key="4">
    <source>
        <dbReference type="ARBA" id="ARBA00008684"/>
    </source>
</evidence>
<dbReference type="InterPro" id="IPR017441">
    <property type="entry name" value="Protein_kinase_ATP_BS"/>
</dbReference>
<dbReference type="InterPro" id="IPR008271">
    <property type="entry name" value="Ser/Thr_kinase_AS"/>
</dbReference>
<evidence type="ECO:0000256" key="26">
    <source>
        <dbReference type="PROSITE-ProRule" id="PRU10141"/>
    </source>
</evidence>
<keyword evidence="17 27" id="KW-1133">Transmembrane helix</keyword>
<evidence type="ECO:0000256" key="15">
    <source>
        <dbReference type="ARBA" id="ARBA00022777"/>
    </source>
</evidence>
<sequence length="1017" mass="111342">METITVGQLRFLLIICSAHVVHGSFNGNETDRLSLVEFKKAITRDPQQVMLSWNDSTHFCNWEGVLCRVKNPHRVTSLNLSGRGLVGNISPSIGNLTFLRYLLLPNNVFMGQIPPPLGHLRRIRYINVSNNTLQGEIPDFANCSSLKEIWLNGNRLVGQMPTYANLPPLLEKLDISNNNLTGTIPPSISNITALIGLSITSNNIDGEIPSEIGKLPMLQIFSSSANKLSGRFQPAILNLSSLVELILASNYLNGELPSNLGSSLPNLQTFCVYNNLFKGHFPISLINASKLFVLDMSKNNFTGVVPSSIGKLKELSWLSLDYNQFHAHDKQDWDFMYSLFNCTKLQKLSLAANQLEGKIPISFGNLSVWLQGLFLGSNKISGLLPTGIENFRSLTTLDLQENQFTGPIPEGLGTLNKLQRLYLSNNIFTGSIPSSLSNLSRLGQLMLDSNKLDGEIPPSLGNLKVLERLEISTNNLHGSIPKEIFNIPTTIQIGLSSNSLSGPLPLEIGNAMQLQYLNLSTNNLSSTIPDALGNCESLEDIELDQNFFVGSIPASLGNIRSLEVLNMSHNQLSGSIPKSFGGLKFLEQLDLSFNHLEGEVPENGIFRNATAIHIDGNKWFCGGPEVLHLPACSITHTSSTTKKKGSVMLKVMIPLASTVSLVAVIAVLSLLYKKRQKRKFMTVPSFGRSFPKVSYNVLARATDGFSASNLIGSGKYSSVYKAECFQDGNVVAIKVFSLHTRGAQKSFIAECNALRNLRHRNLVPILTACSSIDSEGNDFKALIYEFMPRGDLHKVLYSNGGDEKSSNLNHITLGERLSIVVDVADALEYLHHNSQGSMVHCDLKPSNILLDENMTAHVGDFGLARFKVDPTALSVGDLNSTSSIAIKGTIGYVAPEYAGAGEVSTAADVYSFGVVLLELFIRKRPTDDMFKDGLSIVSFTEMNFPDRVLEIVDSQLLQELILGQETQTVVNEKVVQCLTSVLYIGLCCTKTSPSERISMQEVAAKLHGVKDAYLRGN</sequence>
<dbReference type="FunFam" id="3.80.10.10:FF:000288">
    <property type="entry name" value="LRR receptor-like serine/threonine-protein kinase EFR"/>
    <property type="match status" value="1"/>
</dbReference>
<evidence type="ECO:0000313" key="31">
    <source>
        <dbReference type="Proteomes" id="UP000244336"/>
    </source>
</evidence>
<evidence type="ECO:0000256" key="22">
    <source>
        <dbReference type="ARBA" id="ARBA00048679"/>
    </source>
</evidence>
<evidence type="ECO:0000256" key="23">
    <source>
        <dbReference type="ARBA" id="ARBA00054320"/>
    </source>
</evidence>
<evidence type="ECO:0000256" key="10">
    <source>
        <dbReference type="ARBA" id="ARBA00022679"/>
    </source>
</evidence>
<dbReference type="EMBL" id="CM009756">
    <property type="protein sequence ID" value="PUZ43900.1"/>
    <property type="molecule type" value="Genomic_DNA"/>
</dbReference>
<reference evidence="30 31" key="1">
    <citation type="submission" date="2018-04" db="EMBL/GenBank/DDBJ databases">
        <title>WGS assembly of Panicum hallii var. hallii HAL2.</title>
        <authorList>
            <person name="Lovell J."/>
            <person name="Jenkins J."/>
            <person name="Lowry D."/>
            <person name="Mamidi S."/>
            <person name="Sreedasyam A."/>
            <person name="Weng X."/>
            <person name="Barry K."/>
            <person name="Bonette J."/>
            <person name="Campitelli B."/>
            <person name="Daum C."/>
            <person name="Gordon S."/>
            <person name="Gould B."/>
            <person name="Lipzen A."/>
            <person name="MacQueen A."/>
            <person name="Palacio-Mejia J."/>
            <person name="Plott C."/>
            <person name="Shakirov E."/>
            <person name="Shu S."/>
            <person name="Yoshinaga Y."/>
            <person name="Zane M."/>
            <person name="Rokhsar D."/>
            <person name="Grimwood J."/>
            <person name="Schmutz J."/>
            <person name="Juenger T."/>
        </authorList>
    </citation>
    <scope>NUCLEOTIDE SEQUENCE [LARGE SCALE GENOMIC DNA]</scope>
    <source>
        <strain evidence="31">cv. HAL2</strain>
        <strain evidence="30">HAL2</strain>
    </source>
</reference>
<keyword evidence="11 27" id="KW-0812">Transmembrane</keyword>
<dbReference type="PRINTS" id="PR00019">
    <property type="entry name" value="LEURICHRPT"/>
</dbReference>
<evidence type="ECO:0000256" key="6">
    <source>
        <dbReference type="ARBA" id="ARBA00022475"/>
    </source>
</evidence>
<keyword evidence="19" id="KW-0675">Receptor</keyword>
<feature type="signal peptide" evidence="28">
    <location>
        <begin position="1"/>
        <end position="23"/>
    </location>
</feature>
<comment type="function">
    <text evidence="23">Receptor kinase that detects X.oryzae pv. oryzae protein Ax21 to promote innate immunity. Following X.oryzae pv. oryzae protein Ax21 detection, undergoes cleavage, releasing the processed protein kinase Xa21 chain.</text>
</comment>
<organism evidence="30 31">
    <name type="scientific">Panicum hallii var. hallii</name>
    <dbReference type="NCBI Taxonomy" id="1504633"/>
    <lineage>
        <taxon>Eukaryota</taxon>
        <taxon>Viridiplantae</taxon>
        <taxon>Streptophyta</taxon>
        <taxon>Embryophyta</taxon>
        <taxon>Tracheophyta</taxon>
        <taxon>Spermatophyta</taxon>
        <taxon>Magnoliopsida</taxon>
        <taxon>Liliopsida</taxon>
        <taxon>Poales</taxon>
        <taxon>Poaceae</taxon>
        <taxon>PACMAD clade</taxon>
        <taxon>Panicoideae</taxon>
        <taxon>Panicodae</taxon>
        <taxon>Paniceae</taxon>
        <taxon>Panicinae</taxon>
        <taxon>Panicum</taxon>
        <taxon>Panicum sect. Panicum</taxon>
    </lineage>
</organism>
<keyword evidence="8" id="KW-0597">Phosphoprotein</keyword>
<keyword evidence="18 27" id="KW-0472">Membrane</keyword>
<dbReference type="Pfam" id="PF08263">
    <property type="entry name" value="LRRNT_2"/>
    <property type="match status" value="1"/>
</dbReference>
<evidence type="ECO:0000256" key="13">
    <source>
        <dbReference type="ARBA" id="ARBA00022737"/>
    </source>
</evidence>
<dbReference type="Gramene" id="PUZ43900">
    <property type="protein sequence ID" value="PUZ43900"/>
    <property type="gene ID" value="GQ55_8G044100"/>
</dbReference>
<dbReference type="Pfam" id="PF00560">
    <property type="entry name" value="LRR_1"/>
    <property type="match status" value="4"/>
</dbReference>
<evidence type="ECO:0000259" key="29">
    <source>
        <dbReference type="PROSITE" id="PS50011"/>
    </source>
</evidence>
<dbReference type="PANTHER" id="PTHR27000">
    <property type="entry name" value="LEUCINE-RICH REPEAT RECEPTOR-LIKE PROTEIN KINASE FAMILY PROTEIN-RELATED"/>
    <property type="match status" value="1"/>
</dbReference>
<dbReference type="OrthoDB" id="676979at2759"/>
<evidence type="ECO:0000256" key="16">
    <source>
        <dbReference type="ARBA" id="ARBA00022840"/>
    </source>
</evidence>
<comment type="catalytic activity">
    <reaction evidence="21">
        <text>L-threonyl-[protein] + ATP = O-phospho-L-threonyl-[protein] + ADP + H(+)</text>
        <dbReference type="Rhea" id="RHEA:46608"/>
        <dbReference type="Rhea" id="RHEA-COMP:11060"/>
        <dbReference type="Rhea" id="RHEA-COMP:11605"/>
        <dbReference type="ChEBI" id="CHEBI:15378"/>
        <dbReference type="ChEBI" id="CHEBI:30013"/>
        <dbReference type="ChEBI" id="CHEBI:30616"/>
        <dbReference type="ChEBI" id="CHEBI:61977"/>
        <dbReference type="ChEBI" id="CHEBI:456216"/>
        <dbReference type="EC" id="2.7.11.1"/>
    </reaction>
</comment>
<keyword evidence="16 26" id="KW-0067">ATP-binding</keyword>
<evidence type="ECO:0000256" key="27">
    <source>
        <dbReference type="SAM" id="Phobius"/>
    </source>
</evidence>
<dbReference type="PROSITE" id="PS00107">
    <property type="entry name" value="PROTEIN_KINASE_ATP"/>
    <property type="match status" value="1"/>
</dbReference>
<evidence type="ECO:0000256" key="17">
    <source>
        <dbReference type="ARBA" id="ARBA00022989"/>
    </source>
</evidence>
<proteinExistence type="inferred from homology"/>
<dbReference type="Gramene" id="PUZ43902">
    <property type="protein sequence ID" value="PUZ43902"/>
    <property type="gene ID" value="GQ55_8G044100"/>
</dbReference>